<dbReference type="Gramene" id="C.cajan_03995.t">
    <property type="protein sequence ID" value="C.cajan_03995.t"/>
    <property type="gene ID" value="C.cajan_03995"/>
</dbReference>
<feature type="compositionally biased region" description="Low complexity" evidence="2">
    <location>
        <begin position="1244"/>
        <end position="1255"/>
    </location>
</feature>
<evidence type="ECO:0000256" key="2">
    <source>
        <dbReference type="SAM" id="MobiDB-lite"/>
    </source>
</evidence>
<dbReference type="Pfam" id="PF25772">
    <property type="entry name" value="HEAT_RRP12_N"/>
    <property type="match status" value="1"/>
</dbReference>
<evidence type="ECO:0000313" key="6">
    <source>
        <dbReference type="Proteomes" id="UP000075243"/>
    </source>
</evidence>
<dbReference type="InterPro" id="IPR012978">
    <property type="entry name" value="HEAT_RRP12"/>
</dbReference>
<feature type="compositionally biased region" description="Basic and acidic residues" evidence="2">
    <location>
        <begin position="1150"/>
        <end position="1164"/>
    </location>
</feature>
<dbReference type="PANTHER" id="PTHR48445">
    <property type="entry name" value="OS02G0782100 PROTEIN"/>
    <property type="match status" value="1"/>
</dbReference>
<keyword evidence="6" id="KW-1185">Reference proteome</keyword>
<evidence type="ECO:0000259" key="4">
    <source>
        <dbReference type="Pfam" id="PF25772"/>
    </source>
</evidence>
<gene>
    <name evidence="5" type="ORF">KK1_004090</name>
</gene>
<feature type="region of interest" description="Disordered" evidence="2">
    <location>
        <begin position="1005"/>
        <end position="1034"/>
    </location>
</feature>
<dbReference type="OMA" id="PDQMKHR"/>
<dbReference type="InterPro" id="IPR011989">
    <property type="entry name" value="ARM-like"/>
</dbReference>
<feature type="domain" description="RRP12 N-terminal HEAT" evidence="4">
    <location>
        <begin position="7"/>
        <end position="280"/>
    </location>
</feature>
<dbReference type="AlphaFoldDB" id="A0A151SSS3"/>
<accession>A0A151SSS3</accession>
<dbReference type="STRING" id="3821.A0A151SSS3"/>
<evidence type="ECO:0000313" key="5">
    <source>
        <dbReference type="EMBL" id="KYP57811.1"/>
    </source>
</evidence>
<feature type="compositionally biased region" description="Basic residues" evidence="2">
    <location>
        <begin position="1256"/>
        <end position="1275"/>
    </location>
</feature>
<evidence type="ECO:0000259" key="3">
    <source>
        <dbReference type="Pfam" id="PF08161"/>
    </source>
</evidence>
<organism evidence="5 6">
    <name type="scientific">Cajanus cajan</name>
    <name type="common">Pigeon pea</name>
    <name type="synonym">Cajanus indicus</name>
    <dbReference type="NCBI Taxonomy" id="3821"/>
    <lineage>
        <taxon>Eukaryota</taxon>
        <taxon>Viridiplantae</taxon>
        <taxon>Streptophyta</taxon>
        <taxon>Embryophyta</taxon>
        <taxon>Tracheophyta</taxon>
        <taxon>Spermatophyta</taxon>
        <taxon>Magnoliopsida</taxon>
        <taxon>eudicotyledons</taxon>
        <taxon>Gunneridae</taxon>
        <taxon>Pentapetalae</taxon>
        <taxon>rosids</taxon>
        <taxon>fabids</taxon>
        <taxon>Fabales</taxon>
        <taxon>Fabaceae</taxon>
        <taxon>Papilionoideae</taxon>
        <taxon>50 kb inversion clade</taxon>
        <taxon>NPAAA clade</taxon>
        <taxon>indigoferoid/millettioid clade</taxon>
        <taxon>Phaseoleae</taxon>
        <taxon>Cajanus</taxon>
    </lineage>
</organism>
<comment type="similarity">
    <text evidence="1">Belongs to the RRP12 family.</text>
</comment>
<dbReference type="EMBL" id="CM003613">
    <property type="protein sequence ID" value="KYP57811.1"/>
    <property type="molecule type" value="Genomic_DNA"/>
</dbReference>
<feature type="region of interest" description="Disordered" evidence="2">
    <location>
        <begin position="1150"/>
        <end position="1198"/>
    </location>
</feature>
<dbReference type="PANTHER" id="PTHR48445:SF1">
    <property type="entry name" value="OS02G0782100 PROTEIN"/>
    <property type="match status" value="1"/>
</dbReference>
<dbReference type="Proteomes" id="UP000075243">
    <property type="component" value="Chromosome 11"/>
</dbReference>
<feature type="region of interest" description="Disordered" evidence="2">
    <location>
        <begin position="1216"/>
        <end position="1275"/>
    </location>
</feature>
<feature type="domain" description="RRP12 HEAT" evidence="3">
    <location>
        <begin position="345"/>
        <end position="650"/>
    </location>
</feature>
<evidence type="ECO:0000256" key="1">
    <source>
        <dbReference type="ARBA" id="ARBA00007690"/>
    </source>
</evidence>
<reference evidence="5 6" key="1">
    <citation type="journal article" date="2012" name="Nat. Biotechnol.">
        <title>Draft genome sequence of pigeonpea (Cajanus cajan), an orphan legume crop of resource-poor farmers.</title>
        <authorList>
            <person name="Varshney R.K."/>
            <person name="Chen W."/>
            <person name="Li Y."/>
            <person name="Bharti A.K."/>
            <person name="Saxena R.K."/>
            <person name="Schlueter J.A."/>
            <person name="Donoghue M.T."/>
            <person name="Azam S."/>
            <person name="Fan G."/>
            <person name="Whaley A.M."/>
            <person name="Farmer A.D."/>
            <person name="Sheridan J."/>
            <person name="Iwata A."/>
            <person name="Tuteja R."/>
            <person name="Penmetsa R.V."/>
            <person name="Wu W."/>
            <person name="Upadhyaya H.D."/>
            <person name="Yang S.P."/>
            <person name="Shah T."/>
            <person name="Saxena K.B."/>
            <person name="Michael T."/>
            <person name="McCombie W.R."/>
            <person name="Yang B."/>
            <person name="Zhang G."/>
            <person name="Yang H."/>
            <person name="Wang J."/>
            <person name="Spillane C."/>
            <person name="Cook D.R."/>
            <person name="May G.D."/>
            <person name="Xu X."/>
            <person name="Jackson S.A."/>
        </authorList>
    </citation>
    <scope>NUCLEOTIDE SEQUENCE [LARGE SCALE GENOMIC DNA]</scope>
    <source>
        <strain evidence="6">cv. Asha</strain>
    </source>
</reference>
<dbReference type="Pfam" id="PF08161">
    <property type="entry name" value="RRP12_HEAT"/>
    <property type="match status" value="1"/>
</dbReference>
<proteinExistence type="inferred from homology"/>
<name>A0A151SSS3_CAJCA</name>
<dbReference type="SUPFAM" id="SSF48371">
    <property type="entry name" value="ARM repeat"/>
    <property type="match status" value="1"/>
</dbReference>
<dbReference type="InterPro" id="IPR057860">
    <property type="entry name" value="HEAT_RRP12_N"/>
</dbReference>
<sequence length="1275" mass="143223">MEGIEMEDPAFAIDETSDDFCNSILHRFANSTDESHQHLCAVIGAMSQELKDNNKPSTPFAYFCAACFSLHKFTSEPNPSGHVIDALLTILSLVIPRVPVALLKKQRESLSELLLRVLRSPSASESALVSGLKCLSHLLIARETVEWTDVSPLFNVLLGFLTDSRPKALRQSHLCHRDVLLNFQNSSLLASASEGVTNLLERFILLVGGANANTGEGTNEAQQILYILDALKECLPFLSRKSKTSVLNYFKYLLDLHQPLVTRRITDGLSFLCHYPTSEVSPEVLLELLNSLAHSIESNKMSGDRLTFTARLLDAGMNKVYSLNRQICVVKLPVVFNALKDILASEHEEAIYAATDAVKNVINSCIDESLIKQGVDQISLNENKESRKSAPTIIEKICAIIESLLDYHYTAVWDRVFQIVSAMFHKLGNYSPYFMGGILKNLEDVQKLPDEDFPFRKQLHECFGSALVAIGPETLLSLITLNLEAEDLSDANVWLFPILKHHIVGAPLNYFTEEILTMIKRIRDKARKLEKQGLMVSSRNADALAYSLWSLLPAFCNYPSDTAKSFMDLEKHLRSELKEEPDIRGIICTSLQLLIQQNNIGDSNDKDCIGEDMTKEQVLVRYSREVTRDNLYVLKSSAKNWLKDLSEVFLKSTKDDGGCLQRTIGDVASIADKADVRSLFKEKMLKLYKCTQKASNVGSSRNSHSMQIDDASNHLSPLILRAQLLDLAVSLLPGLEAEDIALLFEAIKPALQDVEGVMQKKAYKVLSIILRSSDSFVSSKFEELLRIMGQILPSCLFSAKRHRLDCLYFLIVHVSKSKDNMEHWRDIFLTEIILALKEANKKTRNRAYDILVEIAHAYGDEERGGNRENLNNFFKMVAGHFTGETPHMISAAAKGLARLAYEFSDLVLTAFKLLPGTLTLLQSNNKEIIKANLGFLKVLVAKSQAEGLQTHLRSMVEGLLKWQDNSKNHFKAKVKLLLGMLVSKCGLEAVKAVMPEEHMKLLSNIRKIKERKEKNRSAKSEETRSHLSKATTSRRSMWNHTKIFSDFDGDSGNSNAEYMISRGCKASLPPKSAASSFRSNIRLKKNLPEHLSDQSDDEPLDLLDRQKTRSALKTSEHLKRKLRLDDEMEVDSEGRLIIRDEGEWRKEKPAELEYDARSEPDSHMSAKSGTKAQKRRRTSESGWAYTGKEYASKKAGGDVKRKDKLEPYAYWPLDRKMMSRRPQQRAAARKGMSSVVKMTKSLEGKSASGLLSLKAPKLKKPHKKGSKQNKKAARA</sequence>
<feature type="compositionally biased region" description="Basic and acidic residues" evidence="2">
    <location>
        <begin position="1010"/>
        <end position="1025"/>
    </location>
</feature>
<dbReference type="InterPro" id="IPR016024">
    <property type="entry name" value="ARM-type_fold"/>
</dbReference>
<dbReference type="Gene3D" id="1.25.10.10">
    <property type="entry name" value="Leucine-rich Repeat Variant"/>
    <property type="match status" value="1"/>
</dbReference>
<protein>
    <submittedName>
        <fullName evidence="5">RRP12-like protein</fullName>
    </submittedName>
</protein>